<keyword evidence="8" id="KW-1185">Reference proteome</keyword>
<dbReference type="EMBL" id="HG994584">
    <property type="protein sequence ID" value="CAF2956827.1"/>
    <property type="molecule type" value="Genomic_DNA"/>
</dbReference>
<feature type="transmembrane region" description="Helical" evidence="4">
    <location>
        <begin position="708"/>
        <end position="729"/>
    </location>
</feature>
<dbReference type="Proteomes" id="UP000675881">
    <property type="component" value="Chromosome 5"/>
</dbReference>
<evidence type="ECO:0000256" key="4">
    <source>
        <dbReference type="SAM" id="Phobius"/>
    </source>
</evidence>
<evidence type="ECO:0000256" key="1">
    <source>
        <dbReference type="ARBA" id="ARBA00023157"/>
    </source>
</evidence>
<gene>
    <name evidence="7" type="ORF">LSAA_10057</name>
</gene>
<keyword evidence="1" id="KW-1015">Disulfide bond</keyword>
<dbReference type="Pfam" id="PF00431">
    <property type="entry name" value="CUB"/>
    <property type="match status" value="4"/>
</dbReference>
<feature type="domain" description="CUB" evidence="6">
    <location>
        <begin position="170"/>
        <end position="238"/>
    </location>
</feature>
<feature type="domain" description="CUB" evidence="6">
    <location>
        <begin position="549"/>
        <end position="672"/>
    </location>
</feature>
<feature type="region of interest" description="Disordered" evidence="3">
    <location>
        <begin position="862"/>
        <end position="901"/>
    </location>
</feature>
<dbReference type="GO" id="GO:0005886">
    <property type="term" value="C:plasma membrane"/>
    <property type="evidence" value="ECO:0007669"/>
    <property type="project" value="TreeGrafter"/>
</dbReference>
<dbReference type="InterPro" id="IPR053207">
    <property type="entry name" value="Non-NMDA_GluR_Accessory"/>
</dbReference>
<dbReference type="PANTHER" id="PTHR47537:SF6">
    <property type="entry name" value="CUB DOMAIN-CONTAINING PROTEIN"/>
    <property type="match status" value="1"/>
</dbReference>
<keyword evidence="4" id="KW-0472">Membrane</keyword>
<evidence type="ECO:0000259" key="6">
    <source>
        <dbReference type="PROSITE" id="PS01180"/>
    </source>
</evidence>
<feature type="compositionally biased region" description="Low complexity" evidence="3">
    <location>
        <begin position="801"/>
        <end position="812"/>
    </location>
</feature>
<reference evidence="7" key="1">
    <citation type="submission" date="2021-02" db="EMBL/GenBank/DDBJ databases">
        <authorList>
            <person name="Bekaert M."/>
        </authorList>
    </citation>
    <scope>NUCLEOTIDE SEQUENCE</scope>
    <source>
        <strain evidence="7">IoA-00</strain>
    </source>
</reference>
<protein>
    <submittedName>
        <fullName evidence="7">(salmon louse) hypothetical protein</fullName>
    </submittedName>
</protein>
<dbReference type="PANTHER" id="PTHR47537">
    <property type="entry name" value="CUBILIN"/>
    <property type="match status" value="1"/>
</dbReference>
<keyword evidence="5" id="KW-0732">Signal</keyword>
<dbReference type="Gene3D" id="2.60.120.290">
    <property type="entry name" value="Spermadhesin, CUB domain"/>
    <property type="match status" value="5"/>
</dbReference>
<dbReference type="PROSITE" id="PS01180">
    <property type="entry name" value="CUB"/>
    <property type="match status" value="5"/>
</dbReference>
<feature type="domain" description="CUB" evidence="6">
    <location>
        <begin position="268"/>
        <end position="388"/>
    </location>
</feature>
<feature type="compositionally biased region" description="Polar residues" evidence="3">
    <location>
        <begin position="881"/>
        <end position="901"/>
    </location>
</feature>
<proteinExistence type="predicted"/>
<dbReference type="SUPFAM" id="SSF49854">
    <property type="entry name" value="Spermadhesin, CUB domain"/>
    <property type="match status" value="5"/>
</dbReference>
<dbReference type="CDD" id="cd00041">
    <property type="entry name" value="CUB"/>
    <property type="match status" value="4"/>
</dbReference>
<dbReference type="InterPro" id="IPR000859">
    <property type="entry name" value="CUB_dom"/>
</dbReference>
<dbReference type="InterPro" id="IPR035914">
    <property type="entry name" value="Sperma_CUB_dom_sf"/>
</dbReference>
<evidence type="ECO:0000256" key="2">
    <source>
        <dbReference type="PROSITE-ProRule" id="PRU00059"/>
    </source>
</evidence>
<keyword evidence="4" id="KW-0812">Transmembrane</keyword>
<dbReference type="AlphaFoldDB" id="A0A7R8CWX9"/>
<name>A0A7R8CWX9_LEPSM</name>
<feature type="signal peptide" evidence="5">
    <location>
        <begin position="1"/>
        <end position="21"/>
    </location>
</feature>
<accession>A0A7R8CWX9</accession>
<sequence length="920" mass="103910">MVPVHSGLLCILGLLIRISQGCDIKVVSTSSPGSKNGTFRAPNFLNPEEHVTQCTYTFQAAENERVEIEFDEFDLDGTPPECYHEHLDLFTEALHLNVSLIETPFGGRYCGKIPPRTRISLYRYLSFVFLSDRDNVTDARFSGYYRFIPDDKYNIGTPIPNVISQKGETCSFLIYAKHKKRGEIMTPTYPGTYPKNTHCTFKFIGEPNQRLRLEFRDFDLFYGGAHCPFDYVTIYDGPDKEAEKNRHLLWSNEESLQNRGFFGLFEFSENFVKLNFIQSDATHIRGTECDQTILSKKESSGTDEQNLERVILKFEKFNIPMSGKSCNDGYLKVYIRGQEEDHRYNEHDFEFCGKQDPEAVRTPGPRLVLLFNAGSKPGSGFKALFKFETEYLIPIGTPSPEGHCEFTYKSLSRKEGRFNSPRHPSNYPSSTNCTYLFYAEPNEQVQIVFDTFKVRTDNLQSNTSLGAWKAYGRNQCVEDWLEIFQVYRDKTEELVGRYCASSSPGPVVSLREVAVGLKVFLLTDDKDVFSGFMGRYLFFKEKSIFGDGCGGNITDLDNGVITSPNYPEKYSSSKISGNQQCHWFIHVKPRHKILLYFEEFEVEGTPNDRGCPAATLRVWPWNQRNKTPLELCGDSLEHNTQILSETNMLRISFFIADKAVGAKGFKAIWTENKGWPLIKLKCNGVKNCGHNDESDEIDCVIETEVNEYMVIGLGIGAVSVVMIAVLLYCHRKRKRRRLDHPMLPSHAHFHTCESIGERFATSSSMDSGFISDLKMERKFHIFNENGNPGTLVDELLVAVPGKESGEPSSSSSANLPIQAQETRPLSRASAAGHLMAASNPNLASGISQQKLMSSNYEAKLDPQISSDEGGFEDHSIYDPWTRNNSNKTPTTATSSLHRIGSGSRTSKICDDFYNDESGVM</sequence>
<evidence type="ECO:0000313" key="8">
    <source>
        <dbReference type="Proteomes" id="UP000675881"/>
    </source>
</evidence>
<keyword evidence="4" id="KW-1133">Transmembrane helix</keyword>
<evidence type="ECO:0000256" key="3">
    <source>
        <dbReference type="SAM" id="MobiDB-lite"/>
    </source>
</evidence>
<feature type="domain" description="CUB" evidence="6">
    <location>
        <begin position="404"/>
        <end position="539"/>
    </location>
</feature>
<organism evidence="7 8">
    <name type="scientific">Lepeophtheirus salmonis</name>
    <name type="common">Salmon louse</name>
    <name type="synonym">Caligus salmonis</name>
    <dbReference type="NCBI Taxonomy" id="72036"/>
    <lineage>
        <taxon>Eukaryota</taxon>
        <taxon>Metazoa</taxon>
        <taxon>Ecdysozoa</taxon>
        <taxon>Arthropoda</taxon>
        <taxon>Crustacea</taxon>
        <taxon>Multicrustacea</taxon>
        <taxon>Hexanauplia</taxon>
        <taxon>Copepoda</taxon>
        <taxon>Siphonostomatoida</taxon>
        <taxon>Caligidae</taxon>
        <taxon>Lepeophtheirus</taxon>
    </lineage>
</organism>
<evidence type="ECO:0000256" key="5">
    <source>
        <dbReference type="SAM" id="SignalP"/>
    </source>
</evidence>
<feature type="region of interest" description="Disordered" evidence="3">
    <location>
        <begin position="801"/>
        <end position="828"/>
    </location>
</feature>
<evidence type="ECO:0000313" key="7">
    <source>
        <dbReference type="EMBL" id="CAF2956827.1"/>
    </source>
</evidence>
<feature type="chain" id="PRO_5043781092" evidence="5">
    <location>
        <begin position="22"/>
        <end position="920"/>
    </location>
</feature>
<dbReference type="OrthoDB" id="6022136at2759"/>
<dbReference type="SMART" id="SM00042">
    <property type="entry name" value="CUB"/>
    <property type="match status" value="4"/>
</dbReference>
<comment type="caution">
    <text evidence="2">Lacks conserved residue(s) required for the propagation of feature annotation.</text>
</comment>
<feature type="domain" description="CUB" evidence="6">
    <location>
        <begin position="22"/>
        <end position="148"/>
    </location>
</feature>
<feature type="compositionally biased region" description="Polar residues" evidence="3">
    <location>
        <begin position="813"/>
        <end position="823"/>
    </location>
</feature>